<dbReference type="HOGENOM" id="CLU_1490989_0_0_1"/>
<dbReference type="Pfam" id="PF03478">
    <property type="entry name" value="Beta-prop_KIB1-4"/>
    <property type="match status" value="1"/>
</dbReference>
<organism evidence="3">
    <name type="scientific">Arabidopsis lyrata subsp. lyrata</name>
    <name type="common">Lyre-leaved rock-cress</name>
    <dbReference type="NCBI Taxonomy" id="81972"/>
    <lineage>
        <taxon>Eukaryota</taxon>
        <taxon>Viridiplantae</taxon>
        <taxon>Streptophyta</taxon>
        <taxon>Embryophyta</taxon>
        <taxon>Tracheophyta</taxon>
        <taxon>Spermatophyta</taxon>
        <taxon>Magnoliopsida</taxon>
        <taxon>eudicotyledons</taxon>
        <taxon>Gunneridae</taxon>
        <taxon>Pentapetalae</taxon>
        <taxon>rosids</taxon>
        <taxon>malvids</taxon>
        <taxon>Brassicales</taxon>
        <taxon>Brassicaceae</taxon>
        <taxon>Camelineae</taxon>
        <taxon>Arabidopsis</taxon>
    </lineage>
</organism>
<dbReference type="AlphaFoldDB" id="D7LA82"/>
<name>D7LA82_ARALL</name>
<accession>D7LA82</accession>
<protein>
    <recommendedName>
        <fullName evidence="1">KIB1-4 beta-propeller domain-containing protein</fullName>
    </recommendedName>
</protein>
<feature type="domain" description="KIB1-4 beta-propeller" evidence="1">
    <location>
        <begin position="4"/>
        <end position="89"/>
    </location>
</feature>
<dbReference type="EMBL" id="GL348715">
    <property type="protein sequence ID" value="EFH60006.1"/>
    <property type="molecule type" value="Genomic_DNA"/>
</dbReference>
<dbReference type="STRING" id="81972.D7LA82"/>
<evidence type="ECO:0000313" key="3">
    <source>
        <dbReference type="Proteomes" id="UP000008694"/>
    </source>
</evidence>
<dbReference type="InterPro" id="IPR005174">
    <property type="entry name" value="KIB1-4_b-propeller"/>
</dbReference>
<sequence length="181" mass="20079">MLKGVTDLALRGYRLYMASNSRCLRVIDLSGNQGFEDVTGSNPKPMLSPLGKHNYFSITVTTAGEVLLVESTTFENQRTFRVYRKDPNADPDDQIPIFLSWILLVMRPCFSTWVSLCLLTIPLVSNQTLSISPVMTVNVPVSVSASLLIWIFVCSVLQPKPSYASLNSPTCIPRMLDGFSL</sequence>
<keyword evidence="3" id="KW-1185">Reference proteome</keyword>
<dbReference type="Gramene" id="scaffold_303414.1">
    <property type="protein sequence ID" value="scaffold_303414.1"/>
    <property type="gene ID" value="scaffold_303414.1"/>
</dbReference>
<proteinExistence type="predicted"/>
<gene>
    <name evidence="2" type="ORF">ARALYDRAFT_899444</name>
</gene>
<evidence type="ECO:0000259" key="1">
    <source>
        <dbReference type="Pfam" id="PF03478"/>
    </source>
</evidence>
<evidence type="ECO:0000313" key="2">
    <source>
        <dbReference type="EMBL" id="EFH60006.1"/>
    </source>
</evidence>
<dbReference type="Proteomes" id="UP000008694">
    <property type="component" value="Unassembled WGS sequence"/>
</dbReference>
<reference evidence="3" key="1">
    <citation type="journal article" date="2011" name="Nat. Genet.">
        <title>The Arabidopsis lyrata genome sequence and the basis of rapid genome size change.</title>
        <authorList>
            <person name="Hu T.T."/>
            <person name="Pattyn P."/>
            <person name="Bakker E.G."/>
            <person name="Cao J."/>
            <person name="Cheng J.-F."/>
            <person name="Clark R.M."/>
            <person name="Fahlgren N."/>
            <person name="Fawcett J.A."/>
            <person name="Grimwood J."/>
            <person name="Gundlach H."/>
            <person name="Haberer G."/>
            <person name="Hollister J.D."/>
            <person name="Ossowski S."/>
            <person name="Ottilar R.P."/>
            <person name="Salamov A.A."/>
            <person name="Schneeberger K."/>
            <person name="Spannagl M."/>
            <person name="Wang X."/>
            <person name="Yang L."/>
            <person name="Nasrallah M.E."/>
            <person name="Bergelson J."/>
            <person name="Carrington J.C."/>
            <person name="Gaut B.S."/>
            <person name="Schmutz J."/>
            <person name="Mayer K.F.X."/>
            <person name="Van de Peer Y."/>
            <person name="Grigoriev I.V."/>
            <person name="Nordborg M."/>
            <person name="Weigel D."/>
            <person name="Guo Y.-L."/>
        </authorList>
    </citation>
    <scope>NUCLEOTIDE SEQUENCE [LARGE SCALE GENOMIC DNA]</scope>
    <source>
        <strain evidence="3">cv. MN47</strain>
    </source>
</reference>